<sequence length="293" mass="33725">MVGIVYVELFLSVMWFMALWVWLNYRALAWNWPVIGMLPTLLLHVSQVHDKCTEIMGKSRRGTFHFRGPWLADMDMMGTADPENVHYIMSANFQNFPKGPKFREIFDVLGDGIFNADSESWRDQRRVARALISHQGFLRFLAKISREKVEKGLIPVLETVCLENRVVDFQDLFQRLTFDTTCTFVTGYDPGCLSLDLPDVPFSKALDDAEEVIFMRHVVPEKIWKLQRWFGVGSERKLSKAREVLDSVVGKYIAMKREEMRNGGISIDCENEDGVDLLTSYMTMGDDGTQTMI</sequence>
<comment type="similarity">
    <text evidence="2">Belongs to the cytochrome P450 family.</text>
</comment>
<dbReference type="AlphaFoldDB" id="A0AAW2V7G0"/>
<dbReference type="Pfam" id="PF00067">
    <property type="entry name" value="p450"/>
    <property type="match status" value="1"/>
</dbReference>
<dbReference type="Gene3D" id="1.10.630.10">
    <property type="entry name" value="Cytochrome P450"/>
    <property type="match status" value="1"/>
</dbReference>
<comment type="caution">
    <text evidence="7">The sequence shown here is derived from an EMBL/GenBank/DDBJ whole genome shotgun (WGS) entry which is preliminary data.</text>
</comment>
<comment type="cofactor">
    <cofactor evidence="1">
        <name>heme</name>
        <dbReference type="ChEBI" id="CHEBI:30413"/>
    </cofactor>
</comment>
<keyword evidence="6" id="KW-0472">Membrane</keyword>
<name>A0AAW2V7G0_SESRA</name>
<keyword evidence="4" id="KW-0560">Oxidoreductase</keyword>
<dbReference type="GO" id="GO:0005506">
    <property type="term" value="F:iron ion binding"/>
    <property type="evidence" value="ECO:0007669"/>
    <property type="project" value="InterPro"/>
</dbReference>
<keyword evidence="6" id="KW-1133">Transmembrane helix</keyword>
<evidence type="ECO:0000256" key="2">
    <source>
        <dbReference type="ARBA" id="ARBA00010617"/>
    </source>
</evidence>
<organism evidence="7">
    <name type="scientific">Sesamum radiatum</name>
    <name type="common">Black benniseed</name>
    <dbReference type="NCBI Taxonomy" id="300843"/>
    <lineage>
        <taxon>Eukaryota</taxon>
        <taxon>Viridiplantae</taxon>
        <taxon>Streptophyta</taxon>
        <taxon>Embryophyta</taxon>
        <taxon>Tracheophyta</taxon>
        <taxon>Spermatophyta</taxon>
        <taxon>Magnoliopsida</taxon>
        <taxon>eudicotyledons</taxon>
        <taxon>Gunneridae</taxon>
        <taxon>Pentapetalae</taxon>
        <taxon>asterids</taxon>
        <taxon>lamiids</taxon>
        <taxon>Lamiales</taxon>
        <taxon>Pedaliaceae</taxon>
        <taxon>Sesamum</taxon>
    </lineage>
</organism>
<keyword evidence="3" id="KW-0479">Metal-binding</keyword>
<gene>
    <name evidence="7" type="ORF">Sradi_0978800</name>
</gene>
<dbReference type="SUPFAM" id="SSF48264">
    <property type="entry name" value="Cytochrome P450"/>
    <property type="match status" value="1"/>
</dbReference>
<dbReference type="GO" id="GO:0004497">
    <property type="term" value="F:monooxygenase activity"/>
    <property type="evidence" value="ECO:0007669"/>
    <property type="project" value="InterPro"/>
</dbReference>
<evidence type="ECO:0000256" key="5">
    <source>
        <dbReference type="ARBA" id="ARBA00023004"/>
    </source>
</evidence>
<dbReference type="GO" id="GO:0020037">
    <property type="term" value="F:heme binding"/>
    <property type="evidence" value="ECO:0007669"/>
    <property type="project" value="InterPro"/>
</dbReference>
<keyword evidence="5" id="KW-0408">Iron</keyword>
<evidence type="ECO:0000256" key="1">
    <source>
        <dbReference type="ARBA" id="ARBA00001971"/>
    </source>
</evidence>
<proteinExistence type="inferred from homology"/>
<dbReference type="InterPro" id="IPR036396">
    <property type="entry name" value="Cyt_P450_sf"/>
</dbReference>
<dbReference type="EMBL" id="JACGWJ010000004">
    <property type="protein sequence ID" value="KAL0424440.1"/>
    <property type="molecule type" value="Genomic_DNA"/>
</dbReference>
<keyword evidence="6" id="KW-0812">Transmembrane</keyword>
<feature type="transmembrane region" description="Helical" evidence="6">
    <location>
        <begin position="5"/>
        <end position="23"/>
    </location>
</feature>
<evidence type="ECO:0000256" key="6">
    <source>
        <dbReference type="SAM" id="Phobius"/>
    </source>
</evidence>
<protein>
    <submittedName>
        <fullName evidence="7">Alkane hydroxylase MAH1</fullName>
    </submittedName>
</protein>
<reference evidence="7" key="2">
    <citation type="journal article" date="2024" name="Plant">
        <title>Genomic evolution and insights into agronomic trait innovations of Sesamum species.</title>
        <authorList>
            <person name="Miao H."/>
            <person name="Wang L."/>
            <person name="Qu L."/>
            <person name="Liu H."/>
            <person name="Sun Y."/>
            <person name="Le M."/>
            <person name="Wang Q."/>
            <person name="Wei S."/>
            <person name="Zheng Y."/>
            <person name="Lin W."/>
            <person name="Duan Y."/>
            <person name="Cao H."/>
            <person name="Xiong S."/>
            <person name="Wang X."/>
            <person name="Wei L."/>
            <person name="Li C."/>
            <person name="Ma Q."/>
            <person name="Ju M."/>
            <person name="Zhao R."/>
            <person name="Li G."/>
            <person name="Mu C."/>
            <person name="Tian Q."/>
            <person name="Mei H."/>
            <person name="Zhang T."/>
            <person name="Gao T."/>
            <person name="Zhang H."/>
        </authorList>
    </citation>
    <scope>NUCLEOTIDE SEQUENCE</scope>
    <source>
        <strain evidence="7">G02</strain>
    </source>
</reference>
<dbReference type="InterPro" id="IPR001128">
    <property type="entry name" value="Cyt_P450"/>
</dbReference>
<dbReference type="PANTHER" id="PTHR24296">
    <property type="entry name" value="CYTOCHROME P450"/>
    <property type="match status" value="1"/>
</dbReference>
<dbReference type="GO" id="GO:0016705">
    <property type="term" value="F:oxidoreductase activity, acting on paired donors, with incorporation or reduction of molecular oxygen"/>
    <property type="evidence" value="ECO:0007669"/>
    <property type="project" value="InterPro"/>
</dbReference>
<evidence type="ECO:0000256" key="3">
    <source>
        <dbReference type="ARBA" id="ARBA00022723"/>
    </source>
</evidence>
<accession>A0AAW2V7G0</accession>
<reference evidence="7" key="1">
    <citation type="submission" date="2020-06" db="EMBL/GenBank/DDBJ databases">
        <authorList>
            <person name="Li T."/>
            <person name="Hu X."/>
            <person name="Zhang T."/>
            <person name="Song X."/>
            <person name="Zhang H."/>
            <person name="Dai N."/>
            <person name="Sheng W."/>
            <person name="Hou X."/>
            <person name="Wei L."/>
        </authorList>
    </citation>
    <scope>NUCLEOTIDE SEQUENCE</scope>
    <source>
        <strain evidence="7">G02</strain>
        <tissue evidence="7">Leaf</tissue>
    </source>
</reference>
<evidence type="ECO:0000313" key="7">
    <source>
        <dbReference type="EMBL" id="KAL0424440.1"/>
    </source>
</evidence>
<evidence type="ECO:0000256" key="4">
    <source>
        <dbReference type="ARBA" id="ARBA00023002"/>
    </source>
</evidence>